<dbReference type="Proteomes" id="UP000814243">
    <property type="component" value="Unassembled WGS sequence"/>
</dbReference>
<feature type="non-terminal residue" evidence="1">
    <location>
        <position position="1"/>
    </location>
</feature>
<proteinExistence type="predicted"/>
<comment type="caution">
    <text evidence="1">The sequence shown here is derived from an EMBL/GenBank/DDBJ whole genome shotgun (WGS) entry which is preliminary data.</text>
</comment>
<organism evidence="1 2">
    <name type="scientific">Spodoptera exigua</name>
    <name type="common">Beet armyworm</name>
    <name type="synonym">Noctua fulgens</name>
    <dbReference type="NCBI Taxonomy" id="7107"/>
    <lineage>
        <taxon>Eukaryota</taxon>
        <taxon>Metazoa</taxon>
        <taxon>Ecdysozoa</taxon>
        <taxon>Arthropoda</taxon>
        <taxon>Hexapoda</taxon>
        <taxon>Insecta</taxon>
        <taxon>Pterygota</taxon>
        <taxon>Neoptera</taxon>
        <taxon>Endopterygota</taxon>
        <taxon>Lepidoptera</taxon>
        <taxon>Glossata</taxon>
        <taxon>Ditrysia</taxon>
        <taxon>Noctuoidea</taxon>
        <taxon>Noctuidae</taxon>
        <taxon>Amphipyrinae</taxon>
        <taxon>Spodoptera</taxon>
    </lineage>
</organism>
<dbReference type="EMBL" id="JACEFF010000217">
    <property type="protein sequence ID" value="KAH9641690.1"/>
    <property type="molecule type" value="Genomic_DNA"/>
</dbReference>
<evidence type="ECO:0000313" key="1">
    <source>
        <dbReference type="EMBL" id="KAH9641690.1"/>
    </source>
</evidence>
<protein>
    <submittedName>
        <fullName evidence="1">Uncharacterized protein</fullName>
    </submittedName>
</protein>
<name>A0A922SL12_SPOEX</name>
<evidence type="ECO:0000313" key="2">
    <source>
        <dbReference type="Proteomes" id="UP000814243"/>
    </source>
</evidence>
<accession>A0A922SL12</accession>
<reference evidence="1" key="1">
    <citation type="journal article" date="2021" name="G3 (Bethesda)">
        <title>Genome and transcriptome analysis of the beet armyworm Spodoptera exigua reveals targets for pest control. .</title>
        <authorList>
            <person name="Simon S."/>
            <person name="Breeschoten T."/>
            <person name="Jansen H.J."/>
            <person name="Dirks R.P."/>
            <person name="Schranz M.E."/>
            <person name="Ros V.I.D."/>
        </authorList>
    </citation>
    <scope>NUCLEOTIDE SEQUENCE</scope>
    <source>
        <strain evidence="1">TB_SE_WUR_2020</strain>
    </source>
</reference>
<sequence length="98" mass="10902">VNDHLSDHNYYLSSAPESPTLVTSHIGENDTVESDVQNDLEDKQQTSSLIENPVAVGVCPSWTYQYVASIHNHFNPSYHLSPAPTATSAWIGYNDIWI</sequence>
<gene>
    <name evidence="1" type="ORF">HF086_005136</name>
</gene>
<dbReference type="AlphaFoldDB" id="A0A922SL12"/>